<proteinExistence type="predicted"/>
<reference evidence="1" key="1">
    <citation type="submission" date="2020-12" db="EMBL/GenBank/DDBJ databases">
        <title>Draft genome sequence of Enterobacter spp., Lelliottia spp. and Serratia spp. isolated from drinking water reservoirs and lakes.</title>
        <authorList>
            <person name="Reitter C."/>
            <person name="Neuhaus K."/>
            <person name="Huegler M."/>
        </authorList>
    </citation>
    <scope>NUCLEOTIDE SEQUENCE</scope>
    <source>
        <strain evidence="1">TZW15</strain>
    </source>
</reference>
<dbReference type="NCBIfam" id="NF047331">
    <property type="entry name" value="phage_HTJ"/>
    <property type="match status" value="1"/>
</dbReference>
<dbReference type="AlphaFoldDB" id="A0AAP2AFH0"/>
<dbReference type="Gene3D" id="3.30.1580.10">
    <property type="entry name" value="Head-to-tail joining protein W"/>
    <property type="match status" value="1"/>
</dbReference>
<dbReference type="SUPFAM" id="SSF64210">
    <property type="entry name" value="Head-to-tail joining protein W, gpW"/>
    <property type="match status" value="1"/>
</dbReference>
<dbReference type="RefSeq" id="WP_174340841.1">
    <property type="nucleotide sequence ID" value="NZ_JAENMR010000006.1"/>
</dbReference>
<comment type="caution">
    <text evidence="1">The sequence shown here is derived from an EMBL/GenBank/DDBJ whole genome shotgun (WGS) entry which is preliminary data.</text>
</comment>
<protein>
    <submittedName>
        <fullName evidence="1">GpW family protein</fullName>
    </submittedName>
</protein>
<dbReference type="Proteomes" id="UP000653275">
    <property type="component" value="Unassembled WGS sequence"/>
</dbReference>
<name>A0AAP2AFH0_LELAM</name>
<accession>A0AAP2AFH0</accession>
<organism evidence="1 2">
    <name type="scientific">Lelliottia amnigena</name>
    <name type="common">Enterobacter amnigenus</name>
    <dbReference type="NCBI Taxonomy" id="61646"/>
    <lineage>
        <taxon>Bacteria</taxon>
        <taxon>Pseudomonadati</taxon>
        <taxon>Pseudomonadota</taxon>
        <taxon>Gammaproteobacteria</taxon>
        <taxon>Enterobacterales</taxon>
        <taxon>Enterobacteriaceae</taxon>
        <taxon>Lelliottia</taxon>
    </lineage>
</organism>
<dbReference type="EMBL" id="JAENMS010000006">
    <property type="protein sequence ID" value="MBL5935452.1"/>
    <property type="molecule type" value="Genomic_DNA"/>
</dbReference>
<evidence type="ECO:0000313" key="2">
    <source>
        <dbReference type="Proteomes" id="UP000653275"/>
    </source>
</evidence>
<dbReference type="InterPro" id="IPR036626">
    <property type="entry name" value="GpW_sf"/>
</dbReference>
<gene>
    <name evidence="1" type="ORF">I7V27_13490</name>
</gene>
<dbReference type="GO" id="GO:0019058">
    <property type="term" value="P:viral life cycle"/>
    <property type="evidence" value="ECO:0007669"/>
    <property type="project" value="InterPro"/>
</dbReference>
<sequence length="68" mass="7643">MYTQEMLNEARKALHELLLGKKAVSISKDGRQVQFNQTTIADLRRYINEIETGLGMASRRGPPAGVRL</sequence>
<evidence type="ECO:0000313" key="1">
    <source>
        <dbReference type="EMBL" id="MBL5935452.1"/>
    </source>
</evidence>
<dbReference type="Pfam" id="PF02831">
    <property type="entry name" value="gpW"/>
    <property type="match status" value="1"/>
</dbReference>
<dbReference type="InterPro" id="IPR004174">
    <property type="entry name" value="GpW"/>
</dbReference>